<feature type="region of interest" description="Disordered" evidence="1">
    <location>
        <begin position="108"/>
        <end position="193"/>
    </location>
</feature>
<name>A0A6A6WXF1_9PLEO</name>
<organism evidence="2 3">
    <name type="scientific">Melanomma pulvis-pyrius CBS 109.77</name>
    <dbReference type="NCBI Taxonomy" id="1314802"/>
    <lineage>
        <taxon>Eukaryota</taxon>
        <taxon>Fungi</taxon>
        <taxon>Dikarya</taxon>
        <taxon>Ascomycota</taxon>
        <taxon>Pezizomycotina</taxon>
        <taxon>Dothideomycetes</taxon>
        <taxon>Pleosporomycetidae</taxon>
        <taxon>Pleosporales</taxon>
        <taxon>Melanommataceae</taxon>
        <taxon>Melanomma</taxon>
    </lineage>
</organism>
<dbReference type="AlphaFoldDB" id="A0A6A6WXF1"/>
<protein>
    <submittedName>
        <fullName evidence="2">Uncharacterized protein</fullName>
    </submittedName>
</protein>
<evidence type="ECO:0000313" key="2">
    <source>
        <dbReference type="EMBL" id="KAF2788601.1"/>
    </source>
</evidence>
<keyword evidence="3" id="KW-1185">Reference proteome</keyword>
<feature type="compositionally biased region" description="Basic and acidic residues" evidence="1">
    <location>
        <begin position="172"/>
        <end position="185"/>
    </location>
</feature>
<proteinExistence type="predicted"/>
<reference evidence="2" key="1">
    <citation type="journal article" date="2020" name="Stud. Mycol.">
        <title>101 Dothideomycetes genomes: a test case for predicting lifestyles and emergence of pathogens.</title>
        <authorList>
            <person name="Haridas S."/>
            <person name="Albert R."/>
            <person name="Binder M."/>
            <person name="Bloem J."/>
            <person name="Labutti K."/>
            <person name="Salamov A."/>
            <person name="Andreopoulos B."/>
            <person name="Baker S."/>
            <person name="Barry K."/>
            <person name="Bills G."/>
            <person name="Bluhm B."/>
            <person name="Cannon C."/>
            <person name="Castanera R."/>
            <person name="Culley D."/>
            <person name="Daum C."/>
            <person name="Ezra D."/>
            <person name="Gonzalez J."/>
            <person name="Henrissat B."/>
            <person name="Kuo A."/>
            <person name="Liang C."/>
            <person name="Lipzen A."/>
            <person name="Lutzoni F."/>
            <person name="Magnuson J."/>
            <person name="Mondo S."/>
            <person name="Nolan M."/>
            <person name="Ohm R."/>
            <person name="Pangilinan J."/>
            <person name="Park H.-J."/>
            <person name="Ramirez L."/>
            <person name="Alfaro M."/>
            <person name="Sun H."/>
            <person name="Tritt A."/>
            <person name="Yoshinaga Y."/>
            <person name="Zwiers L.-H."/>
            <person name="Turgeon B."/>
            <person name="Goodwin S."/>
            <person name="Spatafora J."/>
            <person name="Crous P."/>
            <person name="Grigoriev I."/>
        </authorList>
    </citation>
    <scope>NUCLEOTIDE SEQUENCE</scope>
    <source>
        <strain evidence="2">CBS 109.77</strain>
    </source>
</reference>
<gene>
    <name evidence="2" type="ORF">K505DRAFT_366329</name>
</gene>
<dbReference type="Proteomes" id="UP000799757">
    <property type="component" value="Unassembled WGS sequence"/>
</dbReference>
<accession>A0A6A6WXF1</accession>
<evidence type="ECO:0000313" key="3">
    <source>
        <dbReference type="Proteomes" id="UP000799757"/>
    </source>
</evidence>
<evidence type="ECO:0000256" key="1">
    <source>
        <dbReference type="SAM" id="MobiDB-lite"/>
    </source>
</evidence>
<feature type="compositionally biased region" description="Basic and acidic residues" evidence="1">
    <location>
        <begin position="114"/>
        <end position="124"/>
    </location>
</feature>
<dbReference type="EMBL" id="MU002202">
    <property type="protein sequence ID" value="KAF2788601.1"/>
    <property type="molecule type" value="Genomic_DNA"/>
</dbReference>
<feature type="compositionally biased region" description="Polar residues" evidence="1">
    <location>
        <begin position="125"/>
        <end position="137"/>
    </location>
</feature>
<sequence length="193" mass="21268">MRPIIEFDSNSSDFISNPPTWRFPNAHPSANEETVMMAAKMKATSNNNSSLLHPINALSSADETVPSPLNLCQGMNPDITGYSISRDSSSTSVPYTMLIDSIAASEGYSNRKRNSNDNYRDASRQGKQLITSSSTDQRPSKRRRNEQPMPPTNPNVAASQSLLPIDQPLSKRQLDSIDDGLDKGQQHGNFSKR</sequence>